<dbReference type="GO" id="GO:0022848">
    <property type="term" value="F:acetylcholine-gated monoatomic cation-selective channel activity"/>
    <property type="evidence" value="ECO:0007669"/>
    <property type="project" value="UniProtKB-ARBA"/>
</dbReference>
<evidence type="ECO:0000256" key="10">
    <source>
        <dbReference type="ARBA" id="ARBA00023157"/>
    </source>
</evidence>
<dbReference type="AlphaFoldDB" id="A0A368GZ16"/>
<keyword evidence="10" id="KW-1015">Disulfide bond</keyword>
<keyword evidence="20" id="KW-1185">Reference proteome</keyword>
<proteinExistence type="inferred from homology"/>
<evidence type="ECO:0000256" key="17">
    <source>
        <dbReference type="SAM" id="Phobius"/>
    </source>
</evidence>
<dbReference type="OrthoDB" id="5975154at2759"/>
<keyword evidence="15" id="KW-0407">Ion channel</keyword>
<reference evidence="19 20" key="1">
    <citation type="submission" date="2014-10" db="EMBL/GenBank/DDBJ databases">
        <title>Draft genome of the hookworm Ancylostoma caninum.</title>
        <authorList>
            <person name="Mitreva M."/>
        </authorList>
    </citation>
    <scope>NUCLEOTIDE SEQUENCE [LARGE SCALE GENOMIC DNA]</scope>
    <source>
        <strain evidence="19 20">Baltimore</strain>
    </source>
</reference>
<comment type="caution">
    <text evidence="19">The sequence shown here is derived from an EMBL/GenBank/DDBJ whole genome shotgun (WGS) entry which is preliminary data.</text>
</comment>
<evidence type="ECO:0000256" key="6">
    <source>
        <dbReference type="ARBA" id="ARBA00022989"/>
    </source>
</evidence>
<keyword evidence="11" id="KW-0675">Receptor</keyword>
<dbReference type="Proteomes" id="UP000252519">
    <property type="component" value="Unassembled WGS sequence"/>
</dbReference>
<organism evidence="19 20">
    <name type="scientific">Ancylostoma caninum</name>
    <name type="common">Dog hookworm</name>
    <dbReference type="NCBI Taxonomy" id="29170"/>
    <lineage>
        <taxon>Eukaryota</taxon>
        <taxon>Metazoa</taxon>
        <taxon>Ecdysozoa</taxon>
        <taxon>Nematoda</taxon>
        <taxon>Chromadorea</taxon>
        <taxon>Rhabditida</taxon>
        <taxon>Rhabditina</taxon>
        <taxon>Rhabditomorpha</taxon>
        <taxon>Strongyloidea</taxon>
        <taxon>Ancylostomatidae</taxon>
        <taxon>Ancylostomatinae</taxon>
        <taxon>Ancylostoma</taxon>
    </lineage>
</organism>
<evidence type="ECO:0000256" key="3">
    <source>
        <dbReference type="ARBA" id="ARBA00022475"/>
    </source>
</evidence>
<accession>A0A368GZ16</accession>
<dbReference type="InterPro" id="IPR006029">
    <property type="entry name" value="Neurotrans-gated_channel_TM"/>
</dbReference>
<dbReference type="STRING" id="29170.A0A368GZ16"/>
<dbReference type="Pfam" id="PF02932">
    <property type="entry name" value="Neur_chan_memb"/>
    <property type="match status" value="1"/>
</dbReference>
<evidence type="ECO:0000256" key="12">
    <source>
        <dbReference type="ARBA" id="ARBA00023180"/>
    </source>
</evidence>
<dbReference type="SUPFAM" id="SSF90112">
    <property type="entry name" value="Neurotransmitter-gated ion-channel transmembrane pore"/>
    <property type="match status" value="1"/>
</dbReference>
<evidence type="ECO:0000256" key="15">
    <source>
        <dbReference type="ARBA" id="ARBA00023303"/>
    </source>
</evidence>
<keyword evidence="13" id="KW-0628">Postsynaptic cell membrane</keyword>
<protein>
    <recommendedName>
        <fullName evidence="18">Neurotransmitter-gated ion-channel transmembrane domain-containing protein</fullName>
    </recommendedName>
</protein>
<evidence type="ECO:0000256" key="9">
    <source>
        <dbReference type="ARBA" id="ARBA00023136"/>
    </source>
</evidence>
<gene>
    <name evidence="19" type="ORF">ANCCAN_04245</name>
</gene>
<keyword evidence="2" id="KW-0813">Transport</keyword>
<evidence type="ECO:0000313" key="20">
    <source>
        <dbReference type="Proteomes" id="UP000252519"/>
    </source>
</evidence>
<evidence type="ECO:0000256" key="7">
    <source>
        <dbReference type="ARBA" id="ARBA00023018"/>
    </source>
</evidence>
<dbReference type="FunFam" id="1.20.58.390:FF:000035">
    <property type="entry name" value="Acetylcholine receptor subunit beta-like 1"/>
    <property type="match status" value="1"/>
</dbReference>
<evidence type="ECO:0000256" key="1">
    <source>
        <dbReference type="ARBA" id="ARBA00009237"/>
    </source>
</evidence>
<comment type="subcellular location">
    <subcellularLocation>
        <location evidence="16">Postsynaptic cell membrane</location>
        <topology evidence="16">Multi-pass membrane protein</topology>
    </subcellularLocation>
</comment>
<evidence type="ECO:0000256" key="13">
    <source>
        <dbReference type="ARBA" id="ARBA00023257"/>
    </source>
</evidence>
<name>A0A368GZ16_ANCCA</name>
<feature type="domain" description="Neurotransmitter-gated ion-channel transmembrane" evidence="18">
    <location>
        <begin position="17"/>
        <end position="78"/>
    </location>
</feature>
<evidence type="ECO:0000256" key="16">
    <source>
        <dbReference type="ARBA" id="ARBA00034104"/>
    </source>
</evidence>
<evidence type="ECO:0000256" key="8">
    <source>
        <dbReference type="ARBA" id="ARBA00023065"/>
    </source>
</evidence>
<keyword evidence="3" id="KW-1003">Cell membrane</keyword>
<dbReference type="InterPro" id="IPR036719">
    <property type="entry name" value="Neuro-gated_channel_TM_sf"/>
</dbReference>
<dbReference type="Gene3D" id="1.20.58.390">
    <property type="entry name" value="Neurotransmitter-gated ion-channel transmembrane domain"/>
    <property type="match status" value="1"/>
</dbReference>
<keyword evidence="4 17" id="KW-0812">Transmembrane</keyword>
<dbReference type="GO" id="GO:0045211">
    <property type="term" value="C:postsynaptic membrane"/>
    <property type="evidence" value="ECO:0007669"/>
    <property type="project" value="UniProtKB-SubCell"/>
</dbReference>
<evidence type="ECO:0000256" key="5">
    <source>
        <dbReference type="ARBA" id="ARBA00022729"/>
    </source>
</evidence>
<keyword evidence="14" id="KW-1071">Ligand-gated ion channel</keyword>
<keyword evidence="6 17" id="KW-1133">Transmembrane helix</keyword>
<keyword evidence="9 17" id="KW-0472">Membrane</keyword>
<evidence type="ECO:0000256" key="14">
    <source>
        <dbReference type="ARBA" id="ARBA00023286"/>
    </source>
</evidence>
<evidence type="ECO:0000313" key="19">
    <source>
        <dbReference type="EMBL" id="RCN49621.1"/>
    </source>
</evidence>
<evidence type="ECO:0000256" key="4">
    <source>
        <dbReference type="ARBA" id="ARBA00022692"/>
    </source>
</evidence>
<dbReference type="EMBL" id="JOJR01000031">
    <property type="protein sequence ID" value="RCN49621.1"/>
    <property type="molecule type" value="Genomic_DNA"/>
</dbReference>
<feature type="transmembrane region" description="Helical" evidence="17">
    <location>
        <begin position="62"/>
        <end position="86"/>
    </location>
</feature>
<evidence type="ECO:0000259" key="18">
    <source>
        <dbReference type="Pfam" id="PF02932"/>
    </source>
</evidence>
<evidence type="ECO:0000256" key="2">
    <source>
        <dbReference type="ARBA" id="ARBA00022448"/>
    </source>
</evidence>
<dbReference type="InterPro" id="IPR038050">
    <property type="entry name" value="Neuro_actylchol_rec"/>
</dbReference>
<keyword evidence="12" id="KW-0325">Glycoprotein</keyword>
<sequence length="117" mass="13351">MDVLRDGAPLIRISQPSCEELAPDAQRAVDAIEFITENMKDDETTKQYRDDWKFVAMVVDRVLLYGFFGITLGGTIGILFSAPTVFERVDEHKHLQKLIQLYKQGLPTNDSFIMPPY</sequence>
<keyword evidence="8" id="KW-0406">Ion transport</keyword>
<keyword evidence="7" id="KW-0770">Synapse</keyword>
<comment type="similarity">
    <text evidence="1">Belongs to the ligand-gated ion channel (TC 1.A.9) family. Acetylcholine receptor (TC 1.A.9.1) subfamily.</text>
</comment>
<evidence type="ECO:0000256" key="11">
    <source>
        <dbReference type="ARBA" id="ARBA00023170"/>
    </source>
</evidence>
<keyword evidence="5" id="KW-0732">Signal</keyword>